<dbReference type="SUPFAM" id="SSF103473">
    <property type="entry name" value="MFS general substrate transporter"/>
    <property type="match status" value="1"/>
</dbReference>
<dbReference type="Pfam" id="PF07690">
    <property type="entry name" value="MFS_1"/>
    <property type="match status" value="1"/>
</dbReference>
<feature type="transmembrane region" description="Helical" evidence="7">
    <location>
        <begin position="225"/>
        <end position="258"/>
    </location>
</feature>
<feature type="transmembrane region" description="Helical" evidence="7">
    <location>
        <begin position="264"/>
        <end position="284"/>
    </location>
</feature>
<feature type="transmembrane region" description="Helical" evidence="7">
    <location>
        <begin position="186"/>
        <end position="204"/>
    </location>
</feature>
<feature type="transmembrane region" description="Helical" evidence="7">
    <location>
        <begin position="315"/>
        <end position="338"/>
    </location>
</feature>
<dbReference type="GO" id="GO:0022857">
    <property type="term" value="F:transmembrane transporter activity"/>
    <property type="evidence" value="ECO:0007669"/>
    <property type="project" value="InterPro"/>
</dbReference>
<accession>A0A3V8I7U5</accession>
<dbReference type="EMBL" id="RSEO01000022">
    <property type="protein sequence ID" value="RXQ31555.1"/>
    <property type="molecule type" value="Genomic_DNA"/>
</dbReference>
<evidence type="ECO:0000256" key="3">
    <source>
        <dbReference type="ARBA" id="ARBA00022519"/>
    </source>
</evidence>
<reference evidence="9 10" key="1">
    <citation type="submission" date="2018-12" db="EMBL/GenBank/DDBJ databases">
        <title>Identification of serotype of rogose Salmonella by whole genome sequencing.</title>
        <authorList>
            <person name="Sacchi C.T."/>
            <person name="Goncalves C.R."/>
            <person name="Tiba-Casas M.R."/>
        </authorList>
    </citation>
    <scope>NUCLEOTIDE SEQUENCE [LARGE SCALE GENOMIC DNA]</scope>
    <source>
        <strain evidence="9 10">169_17</strain>
    </source>
</reference>
<dbReference type="PROSITE" id="PS50850">
    <property type="entry name" value="MFS"/>
    <property type="match status" value="1"/>
</dbReference>
<evidence type="ECO:0000256" key="1">
    <source>
        <dbReference type="ARBA" id="ARBA00004429"/>
    </source>
</evidence>
<evidence type="ECO:0000259" key="8">
    <source>
        <dbReference type="PROSITE" id="PS50850"/>
    </source>
</evidence>
<dbReference type="InterPro" id="IPR020846">
    <property type="entry name" value="MFS_dom"/>
</dbReference>
<feature type="transmembrane region" description="Helical" evidence="7">
    <location>
        <begin position="155"/>
        <end position="174"/>
    </location>
</feature>
<keyword evidence="3" id="KW-0997">Cell inner membrane</keyword>
<name>A0A3V8I7U5_SALER</name>
<dbReference type="InterPro" id="IPR036259">
    <property type="entry name" value="MFS_trans_sf"/>
</dbReference>
<sequence length="411" mass="43635">MDNFVSPSPDKPRNTPEKYTVPGHHLPWSGLVALAMACFVTMLTEAMPAGLLLWISPDLGVPVSYSGQLVTLYAVGTLISAMPLVSLTQSMRRKPLLLVAIVGLAIINIITAFSHNYVLTLIARFLGGVFAGLVWSLAAGFAIRMSPPHLAGRAIAIAMLGTPLALTIGIPAGAYLAEFIGWRSDFMMMSVLTVILVAWIMVSVPDSPGAENDRSHLTLLQVAKVKGLIAVLFVTLTFILAHNTLFTYVASFFAYAGLSDNIDLVLLVFGVAALAGVWCAGITVDRWPRKSMLASIAVFAVSILCLVFVRQHGVIYVSVAAWGLAFGGTPTLLQAALAKTAGNAIDVAQSMMVTVWNVAISGGGLLGGILLGRLGIQSLPFAVEGLLVVTFVVAFNARQHGFTDVRKYPDK</sequence>
<proteinExistence type="predicted"/>
<evidence type="ECO:0000313" key="10">
    <source>
        <dbReference type="Proteomes" id="UP000290660"/>
    </source>
</evidence>
<dbReference type="InterPro" id="IPR011701">
    <property type="entry name" value="MFS"/>
</dbReference>
<protein>
    <submittedName>
        <fullName evidence="9">MFS transporter</fullName>
    </submittedName>
</protein>
<feature type="transmembrane region" description="Helical" evidence="7">
    <location>
        <begin position="350"/>
        <end position="372"/>
    </location>
</feature>
<comment type="caution">
    <text evidence="9">The sequence shown here is derived from an EMBL/GenBank/DDBJ whole genome shotgun (WGS) entry which is preliminary data.</text>
</comment>
<dbReference type="CDD" id="cd17324">
    <property type="entry name" value="MFS_NepI_like"/>
    <property type="match status" value="1"/>
</dbReference>
<evidence type="ECO:0000256" key="5">
    <source>
        <dbReference type="ARBA" id="ARBA00022989"/>
    </source>
</evidence>
<gene>
    <name evidence="9" type="ORF">EI538_17520</name>
</gene>
<keyword evidence="2" id="KW-1003">Cell membrane</keyword>
<feature type="transmembrane region" description="Helical" evidence="7">
    <location>
        <begin position="378"/>
        <end position="397"/>
    </location>
</feature>
<dbReference type="Proteomes" id="UP000290660">
    <property type="component" value="Unassembled WGS sequence"/>
</dbReference>
<feature type="transmembrane region" description="Helical" evidence="7">
    <location>
        <begin position="31"/>
        <end position="55"/>
    </location>
</feature>
<dbReference type="RefSeq" id="WP_127173931.1">
    <property type="nucleotide sequence ID" value="NZ_JASMSH010000022.1"/>
</dbReference>
<dbReference type="GO" id="GO:0005886">
    <property type="term" value="C:plasma membrane"/>
    <property type="evidence" value="ECO:0007669"/>
    <property type="project" value="UniProtKB-SubCell"/>
</dbReference>
<evidence type="ECO:0000256" key="7">
    <source>
        <dbReference type="SAM" id="Phobius"/>
    </source>
</evidence>
<keyword evidence="4 7" id="KW-0812">Transmembrane</keyword>
<evidence type="ECO:0000313" key="9">
    <source>
        <dbReference type="EMBL" id="RXQ31555.1"/>
    </source>
</evidence>
<dbReference type="Gene3D" id="1.20.1250.20">
    <property type="entry name" value="MFS general substrate transporter like domains"/>
    <property type="match status" value="1"/>
</dbReference>
<keyword evidence="5 7" id="KW-1133">Transmembrane helix</keyword>
<feature type="domain" description="Major facilitator superfamily (MFS) profile" evidence="8">
    <location>
        <begin position="30"/>
        <end position="400"/>
    </location>
</feature>
<organism evidence="9 10">
    <name type="scientific">Salmonella enterica</name>
    <name type="common">Salmonella choleraesuis</name>
    <dbReference type="NCBI Taxonomy" id="28901"/>
    <lineage>
        <taxon>Bacteria</taxon>
        <taxon>Pseudomonadati</taxon>
        <taxon>Pseudomonadota</taxon>
        <taxon>Gammaproteobacteria</taxon>
        <taxon>Enterobacterales</taxon>
        <taxon>Enterobacteriaceae</taxon>
        <taxon>Salmonella</taxon>
    </lineage>
</organism>
<dbReference type="AlphaFoldDB" id="A0A3V8I7U5"/>
<feature type="transmembrane region" description="Helical" evidence="7">
    <location>
        <begin position="291"/>
        <end position="309"/>
    </location>
</feature>
<evidence type="ECO:0000256" key="2">
    <source>
        <dbReference type="ARBA" id="ARBA00022475"/>
    </source>
</evidence>
<comment type="subcellular location">
    <subcellularLocation>
        <location evidence="1">Cell inner membrane</location>
        <topology evidence="1">Multi-pass membrane protein</topology>
    </subcellularLocation>
</comment>
<dbReference type="PANTHER" id="PTHR43124">
    <property type="entry name" value="PURINE EFFLUX PUMP PBUE"/>
    <property type="match status" value="1"/>
</dbReference>
<feature type="transmembrane region" description="Helical" evidence="7">
    <location>
        <begin position="67"/>
        <end position="85"/>
    </location>
</feature>
<evidence type="ECO:0000256" key="4">
    <source>
        <dbReference type="ARBA" id="ARBA00022692"/>
    </source>
</evidence>
<dbReference type="InterPro" id="IPR050189">
    <property type="entry name" value="MFS_Efflux_Transporters"/>
</dbReference>
<evidence type="ECO:0000256" key="6">
    <source>
        <dbReference type="ARBA" id="ARBA00023136"/>
    </source>
</evidence>
<dbReference type="PANTHER" id="PTHR43124:SF3">
    <property type="entry name" value="CHLORAMPHENICOL EFFLUX PUMP RV0191"/>
    <property type="match status" value="1"/>
</dbReference>
<feature type="transmembrane region" description="Helical" evidence="7">
    <location>
        <begin position="97"/>
        <end position="115"/>
    </location>
</feature>
<feature type="transmembrane region" description="Helical" evidence="7">
    <location>
        <begin position="121"/>
        <end position="143"/>
    </location>
</feature>
<keyword evidence="6 7" id="KW-0472">Membrane</keyword>